<evidence type="ECO:0000259" key="5">
    <source>
        <dbReference type="Pfam" id="PF00108"/>
    </source>
</evidence>
<evidence type="ECO:0000313" key="7">
    <source>
        <dbReference type="EMBL" id="CAB4674213.1"/>
    </source>
</evidence>
<dbReference type="PIRSF" id="PIRSF000429">
    <property type="entry name" value="Ac-CoA_Ac_transf"/>
    <property type="match status" value="1"/>
</dbReference>
<comment type="similarity">
    <text evidence="2">Belongs to the thiolase-like superfamily. Thiolase family.</text>
</comment>
<feature type="domain" description="Thiolase C-terminal" evidence="6">
    <location>
        <begin position="281"/>
        <end position="402"/>
    </location>
</feature>
<dbReference type="PANTHER" id="PTHR43853">
    <property type="entry name" value="3-KETOACYL-COA THIOLASE, PEROXISOMAL"/>
    <property type="match status" value="1"/>
</dbReference>
<gene>
    <name evidence="7" type="ORF">UFOPK2242_01642</name>
    <name evidence="8" type="ORF">UFOPK2925_01334</name>
    <name evidence="9" type="ORF">UFOPK2996_00600</name>
    <name evidence="10" type="ORF">UFOPK3317_01020</name>
    <name evidence="11" type="ORF">UFOPK3974_00316</name>
</gene>
<keyword evidence="3" id="KW-0808">Transferase</keyword>
<dbReference type="EMBL" id="CAFAAH010000060">
    <property type="protein sequence ID" value="CAB4792828.1"/>
    <property type="molecule type" value="Genomic_DNA"/>
</dbReference>
<dbReference type="PANTHER" id="PTHR43853:SF21">
    <property type="entry name" value="STEROID 3-KETOACYL-COA THIOLASE"/>
    <property type="match status" value="1"/>
</dbReference>
<reference evidence="7" key="1">
    <citation type="submission" date="2020-05" db="EMBL/GenBank/DDBJ databases">
        <authorList>
            <person name="Chiriac C."/>
            <person name="Salcher M."/>
            <person name="Ghai R."/>
            <person name="Kavagutti S V."/>
        </authorList>
    </citation>
    <scope>NUCLEOTIDE SEQUENCE</scope>
</reference>
<dbReference type="PROSITE" id="PS00737">
    <property type="entry name" value="THIOLASE_2"/>
    <property type="match status" value="1"/>
</dbReference>
<keyword evidence="4" id="KW-0012">Acyltransferase</keyword>
<dbReference type="EMBL" id="CAFBLK010000179">
    <property type="protein sequence ID" value="CAB4873521.1"/>
    <property type="molecule type" value="Genomic_DNA"/>
</dbReference>
<evidence type="ECO:0000256" key="2">
    <source>
        <dbReference type="ARBA" id="ARBA00010982"/>
    </source>
</evidence>
<evidence type="ECO:0000256" key="1">
    <source>
        <dbReference type="ARBA" id="ARBA00005189"/>
    </source>
</evidence>
<dbReference type="AlphaFoldDB" id="A0A6J6MP62"/>
<dbReference type="PROSITE" id="PS00098">
    <property type="entry name" value="THIOLASE_1"/>
    <property type="match status" value="1"/>
</dbReference>
<dbReference type="InterPro" id="IPR020616">
    <property type="entry name" value="Thiolase_N"/>
</dbReference>
<organism evidence="7">
    <name type="scientific">freshwater metagenome</name>
    <dbReference type="NCBI Taxonomy" id="449393"/>
    <lineage>
        <taxon>unclassified sequences</taxon>
        <taxon>metagenomes</taxon>
        <taxon>ecological metagenomes</taxon>
    </lineage>
</organism>
<evidence type="ECO:0000313" key="11">
    <source>
        <dbReference type="EMBL" id="CAB4980243.1"/>
    </source>
</evidence>
<dbReference type="InterPro" id="IPR050215">
    <property type="entry name" value="Thiolase-like_sf_Thiolase"/>
</dbReference>
<evidence type="ECO:0000313" key="8">
    <source>
        <dbReference type="EMBL" id="CAB4789531.1"/>
    </source>
</evidence>
<dbReference type="NCBIfam" id="NF005890">
    <property type="entry name" value="PRK07851.1"/>
    <property type="match status" value="1"/>
</dbReference>
<dbReference type="CDD" id="cd00751">
    <property type="entry name" value="thiolase"/>
    <property type="match status" value="1"/>
</dbReference>
<proteinExistence type="inferred from homology"/>
<dbReference type="InterPro" id="IPR002155">
    <property type="entry name" value="Thiolase"/>
</dbReference>
<dbReference type="InterPro" id="IPR020613">
    <property type="entry name" value="Thiolase_CS"/>
</dbReference>
<dbReference type="GO" id="GO:0010124">
    <property type="term" value="P:phenylacetate catabolic process"/>
    <property type="evidence" value="ECO:0007669"/>
    <property type="project" value="TreeGrafter"/>
</dbReference>
<protein>
    <submittedName>
        <fullName evidence="7">Unannotated protein</fullName>
    </submittedName>
</protein>
<dbReference type="Gene3D" id="3.40.47.10">
    <property type="match status" value="1"/>
</dbReference>
<evidence type="ECO:0000313" key="9">
    <source>
        <dbReference type="EMBL" id="CAB4792828.1"/>
    </source>
</evidence>
<dbReference type="GO" id="GO:0003988">
    <property type="term" value="F:acetyl-CoA C-acyltransferase activity"/>
    <property type="evidence" value="ECO:0007669"/>
    <property type="project" value="TreeGrafter"/>
</dbReference>
<dbReference type="NCBIfam" id="TIGR01930">
    <property type="entry name" value="AcCoA-C-Actrans"/>
    <property type="match status" value="1"/>
</dbReference>
<sequence>MPEAVIVAAARTPIGRAFKGSFKDERADNMAAFIVDTVLNKVPQLDRQSIDDLILGCGLPGGEQGFNMGRVVAILAGMPAVPGCTITRYCSSSLQSIRMAAHAVRAGEGDAFIAAGVEGVSRFAVGGSSDHTPGTQNPIFQDSALRTLARMNGDQGTWTPPQGLADVYIAMGETAENVAEIENVTREEMDDYAFRSQQRTGAAIDRGFYEREITPYTLADGTVVSADDCPRPSTDREKLGSLAPVFRPTGRVTAGNACPLNDGAAAVIVMSDTKAKALGIKPLARIVSSGVSGLDPEIMGLGPIAATQQALARAGMTINDIDLVEINEAFAAQVIASARGLGIDENRLNVNGGAIALGHPFGMTGARIMGTLINGLEDSDKTIGLETMCVGGGQGMAMIIERLS</sequence>
<dbReference type="InterPro" id="IPR020617">
    <property type="entry name" value="Thiolase_C"/>
</dbReference>
<dbReference type="Pfam" id="PF02803">
    <property type="entry name" value="Thiolase_C"/>
    <property type="match status" value="1"/>
</dbReference>
<dbReference type="EMBL" id="CAEZWM010000284">
    <property type="protein sequence ID" value="CAB4674213.1"/>
    <property type="molecule type" value="Genomic_DNA"/>
</dbReference>
<accession>A0A6J6MP62</accession>
<evidence type="ECO:0000259" key="6">
    <source>
        <dbReference type="Pfam" id="PF02803"/>
    </source>
</evidence>
<name>A0A6J6MP62_9ZZZZ</name>
<dbReference type="GO" id="GO:0005737">
    <property type="term" value="C:cytoplasm"/>
    <property type="evidence" value="ECO:0007669"/>
    <property type="project" value="UniProtKB-ARBA"/>
</dbReference>
<comment type="pathway">
    <text evidence="1">Lipid metabolism.</text>
</comment>
<dbReference type="FunFam" id="3.40.47.10:FF:000013">
    <property type="entry name" value="Acetyl-CoA acetyltransferase"/>
    <property type="match status" value="1"/>
</dbReference>
<evidence type="ECO:0000256" key="4">
    <source>
        <dbReference type="ARBA" id="ARBA00023315"/>
    </source>
</evidence>
<evidence type="ECO:0000313" key="10">
    <source>
        <dbReference type="EMBL" id="CAB4873521.1"/>
    </source>
</evidence>
<dbReference type="GO" id="GO:0006635">
    <property type="term" value="P:fatty acid beta-oxidation"/>
    <property type="evidence" value="ECO:0007669"/>
    <property type="project" value="TreeGrafter"/>
</dbReference>
<dbReference type="InterPro" id="IPR020615">
    <property type="entry name" value="Thiolase_acyl_enz_int_AS"/>
</dbReference>
<dbReference type="SUPFAM" id="SSF53901">
    <property type="entry name" value="Thiolase-like"/>
    <property type="match status" value="2"/>
</dbReference>
<dbReference type="EMBL" id="CAEZZU010000231">
    <property type="protein sequence ID" value="CAB4789531.1"/>
    <property type="molecule type" value="Genomic_DNA"/>
</dbReference>
<feature type="domain" description="Thiolase N-terminal" evidence="5">
    <location>
        <begin position="5"/>
        <end position="272"/>
    </location>
</feature>
<evidence type="ECO:0000256" key="3">
    <source>
        <dbReference type="ARBA" id="ARBA00022679"/>
    </source>
</evidence>
<dbReference type="Pfam" id="PF00108">
    <property type="entry name" value="Thiolase_N"/>
    <property type="match status" value="1"/>
</dbReference>
<dbReference type="InterPro" id="IPR016039">
    <property type="entry name" value="Thiolase-like"/>
</dbReference>
<dbReference type="EMBL" id="CAFBOR010000026">
    <property type="protein sequence ID" value="CAB4980243.1"/>
    <property type="molecule type" value="Genomic_DNA"/>
</dbReference>